<name>A0ABM7KZL3_9HELI</name>
<dbReference type="RefSeq" id="WP_141556982.1">
    <property type="nucleotide sequence ID" value="NZ_AP023036.1"/>
</dbReference>
<evidence type="ECO:0000313" key="1">
    <source>
        <dbReference type="EMBL" id="BCD45965.1"/>
    </source>
</evidence>
<gene>
    <name evidence="1" type="ORF">NHP190020_10040</name>
</gene>
<keyword evidence="2" id="KW-1185">Reference proteome</keyword>
<sequence length="77" mass="9469">MQGTHQRYEEIHDYYRLGAEQYAHHPRITRAAYNPYHHRTAEIKKVEAYIRKEMADFDIKKKNFTFEEKHRLLTYSP</sequence>
<protein>
    <submittedName>
        <fullName evidence="1">Uncharacterized protein</fullName>
    </submittedName>
</protein>
<dbReference type="GeneID" id="56929162"/>
<evidence type="ECO:0000313" key="2">
    <source>
        <dbReference type="Proteomes" id="UP000509742"/>
    </source>
</evidence>
<accession>A0ABM7KZL3</accession>
<reference evidence="1 2" key="1">
    <citation type="submission" date="2020-04" db="EMBL/GenBank/DDBJ databases">
        <title>Genomic analysis of gastric non-Helicobacter pylori Helicobacters isolated in Japan.</title>
        <authorList>
            <person name="Suzuki M."/>
            <person name="Rimbara E."/>
        </authorList>
    </citation>
    <scope>NUCLEOTIDE SEQUENCE [LARGE SCALE GENOMIC DNA]</scope>
    <source>
        <strain evidence="1 2">NHP19-0020</strain>
    </source>
</reference>
<dbReference type="EMBL" id="AP023036">
    <property type="protein sequence ID" value="BCD45965.1"/>
    <property type="molecule type" value="Genomic_DNA"/>
</dbReference>
<organism evidence="1 2">
    <name type="scientific">Helicobacter suis</name>
    <dbReference type="NCBI Taxonomy" id="104628"/>
    <lineage>
        <taxon>Bacteria</taxon>
        <taxon>Pseudomonadati</taxon>
        <taxon>Campylobacterota</taxon>
        <taxon>Epsilonproteobacteria</taxon>
        <taxon>Campylobacterales</taxon>
        <taxon>Helicobacteraceae</taxon>
        <taxon>Helicobacter</taxon>
    </lineage>
</organism>
<dbReference type="Proteomes" id="UP000509742">
    <property type="component" value="Chromosome"/>
</dbReference>
<proteinExistence type="predicted"/>